<organism evidence="4 5">
    <name type="scientific">Acrodontium crateriforme</name>
    <dbReference type="NCBI Taxonomy" id="150365"/>
    <lineage>
        <taxon>Eukaryota</taxon>
        <taxon>Fungi</taxon>
        <taxon>Dikarya</taxon>
        <taxon>Ascomycota</taxon>
        <taxon>Pezizomycotina</taxon>
        <taxon>Dothideomycetes</taxon>
        <taxon>Dothideomycetidae</taxon>
        <taxon>Mycosphaerellales</taxon>
        <taxon>Teratosphaeriaceae</taxon>
        <taxon>Acrodontium</taxon>
    </lineage>
</organism>
<dbReference type="GO" id="GO:0005975">
    <property type="term" value="P:carbohydrate metabolic process"/>
    <property type="evidence" value="ECO:0007669"/>
    <property type="project" value="InterPro"/>
</dbReference>
<dbReference type="PROSITE" id="PS51762">
    <property type="entry name" value="GH16_2"/>
    <property type="match status" value="1"/>
</dbReference>
<dbReference type="Proteomes" id="UP001303373">
    <property type="component" value="Chromosome 1"/>
</dbReference>
<dbReference type="PANTHER" id="PTHR10963:SF68">
    <property type="entry name" value="GLYCOSIDASE CRH1-RELATED"/>
    <property type="match status" value="1"/>
</dbReference>
<evidence type="ECO:0000313" key="5">
    <source>
        <dbReference type="Proteomes" id="UP001303373"/>
    </source>
</evidence>
<dbReference type="PANTHER" id="PTHR10963">
    <property type="entry name" value="GLYCOSYL HYDROLASE-RELATED"/>
    <property type="match status" value="1"/>
</dbReference>
<sequence length="367" mass="40076">MSFLRTVLPIALLASNALAQTFTDCNPLNSTCPDDPALGTTYPEVFNSSSQTELDVGFWNTTAGGSLMSFTDGGLELTLSEKGQSITAQSQFYIMFGTLEVIMEAAPGTGIISSLVLLSDDLDEIDVEIMGGNASFAESNWYGWGDQNQRNALYHPVDNVHNQHNYTIEWSQQQLIWHIDGNAVRTVPYAKPHEYPQSPCFIRFGIWAGGDSNQEGTVAWAGGKTDWSQGPFTMKVQSVKVTDATTNVTSYSYGDNSGSYQSIKSDPGESKFEKLMNKVSKTQAVVNHFNSLSTGAKIGIACGIAGVLLVGIIGFAVFCIKQRRAGKREKALADQSWNEQAAELDAYRQRMARGDFAIQHMGHGEKY</sequence>
<evidence type="ECO:0000313" key="4">
    <source>
        <dbReference type="EMBL" id="WPG97692.1"/>
    </source>
</evidence>
<dbReference type="GO" id="GO:0009277">
    <property type="term" value="C:fungal-type cell wall"/>
    <property type="evidence" value="ECO:0007669"/>
    <property type="project" value="TreeGrafter"/>
</dbReference>
<name>A0AAQ3LXW8_9PEZI</name>
<dbReference type="InterPro" id="IPR050546">
    <property type="entry name" value="Glycosyl_Hydrlase_16"/>
</dbReference>
<dbReference type="GO" id="GO:0031505">
    <property type="term" value="P:fungal-type cell wall organization"/>
    <property type="evidence" value="ECO:0007669"/>
    <property type="project" value="TreeGrafter"/>
</dbReference>
<feature type="domain" description="GH16" evidence="3">
    <location>
        <begin position="35"/>
        <end position="236"/>
    </location>
</feature>
<evidence type="ECO:0000256" key="2">
    <source>
        <dbReference type="SAM" id="SignalP"/>
    </source>
</evidence>
<gene>
    <name evidence="4" type="ORF">R9X50_00047300</name>
</gene>
<evidence type="ECO:0000259" key="3">
    <source>
        <dbReference type="PROSITE" id="PS51762"/>
    </source>
</evidence>
<keyword evidence="5" id="KW-1185">Reference proteome</keyword>
<accession>A0AAQ3LXW8</accession>
<reference evidence="4 5" key="1">
    <citation type="submission" date="2023-11" db="EMBL/GenBank/DDBJ databases">
        <title>An acidophilic fungus is an integral part of prey digestion in a carnivorous sundew plant.</title>
        <authorList>
            <person name="Tsai I.J."/>
        </authorList>
    </citation>
    <scope>NUCLEOTIDE SEQUENCE [LARGE SCALE GENOMIC DNA]</scope>
    <source>
        <strain evidence="4">169a</strain>
    </source>
</reference>
<dbReference type="EMBL" id="CP138580">
    <property type="protein sequence ID" value="WPG97692.1"/>
    <property type="molecule type" value="Genomic_DNA"/>
</dbReference>
<feature type="chain" id="PRO_5042851899" evidence="2">
    <location>
        <begin position="20"/>
        <end position="367"/>
    </location>
</feature>
<proteinExistence type="predicted"/>
<feature type="signal peptide" evidence="2">
    <location>
        <begin position="1"/>
        <end position="19"/>
    </location>
</feature>
<keyword evidence="1" id="KW-1133">Transmembrane helix</keyword>
<dbReference type="InterPro" id="IPR000757">
    <property type="entry name" value="Beta-glucanase-like"/>
</dbReference>
<keyword evidence="2" id="KW-0732">Signal</keyword>
<evidence type="ECO:0000256" key="1">
    <source>
        <dbReference type="SAM" id="Phobius"/>
    </source>
</evidence>
<dbReference type="AlphaFoldDB" id="A0AAQ3LXW8"/>
<keyword evidence="1" id="KW-0812">Transmembrane</keyword>
<dbReference type="SUPFAM" id="SSF49899">
    <property type="entry name" value="Concanavalin A-like lectins/glucanases"/>
    <property type="match status" value="1"/>
</dbReference>
<dbReference type="GO" id="GO:0016757">
    <property type="term" value="F:glycosyltransferase activity"/>
    <property type="evidence" value="ECO:0007669"/>
    <property type="project" value="TreeGrafter"/>
</dbReference>
<dbReference type="Pfam" id="PF00722">
    <property type="entry name" value="Glyco_hydro_16"/>
    <property type="match status" value="1"/>
</dbReference>
<dbReference type="InterPro" id="IPR013320">
    <property type="entry name" value="ConA-like_dom_sf"/>
</dbReference>
<dbReference type="Gene3D" id="2.60.120.200">
    <property type="match status" value="1"/>
</dbReference>
<dbReference type="GO" id="GO:0004553">
    <property type="term" value="F:hydrolase activity, hydrolyzing O-glycosyl compounds"/>
    <property type="evidence" value="ECO:0007669"/>
    <property type="project" value="InterPro"/>
</dbReference>
<protein>
    <submittedName>
        <fullName evidence="4">Glycoside hydrolase family 16 protein</fullName>
    </submittedName>
</protein>
<keyword evidence="4" id="KW-0378">Hydrolase</keyword>
<feature type="transmembrane region" description="Helical" evidence="1">
    <location>
        <begin position="298"/>
        <end position="320"/>
    </location>
</feature>
<keyword evidence="1" id="KW-0472">Membrane</keyword>